<proteinExistence type="predicted"/>
<keyword evidence="3" id="KW-0732">Signal</keyword>
<feature type="transmembrane region" description="Helical" evidence="2">
    <location>
        <begin position="157"/>
        <end position="175"/>
    </location>
</feature>
<accession>A0AB39SST8</accession>
<reference evidence="4" key="1">
    <citation type="submission" date="2024-07" db="EMBL/GenBank/DDBJ databases">
        <authorList>
            <person name="Yu S.T."/>
        </authorList>
    </citation>
    <scope>NUCLEOTIDE SEQUENCE</scope>
    <source>
        <strain evidence="4">R44</strain>
    </source>
</reference>
<evidence type="ECO:0000256" key="3">
    <source>
        <dbReference type="SAM" id="SignalP"/>
    </source>
</evidence>
<name>A0AB39SST8_9ACTN</name>
<evidence type="ECO:0000256" key="1">
    <source>
        <dbReference type="SAM" id="MobiDB-lite"/>
    </source>
</evidence>
<dbReference type="AlphaFoldDB" id="A0AB39SST8"/>
<dbReference type="RefSeq" id="WP_369144127.1">
    <property type="nucleotide sequence ID" value="NZ_CP163444.1"/>
</dbReference>
<evidence type="ECO:0000313" key="4">
    <source>
        <dbReference type="EMBL" id="XDQ71430.1"/>
    </source>
</evidence>
<keyword evidence="2" id="KW-0812">Transmembrane</keyword>
<feature type="signal peptide" evidence="3">
    <location>
        <begin position="1"/>
        <end position="28"/>
    </location>
</feature>
<keyword evidence="2" id="KW-1133">Transmembrane helix</keyword>
<feature type="region of interest" description="Disordered" evidence="1">
    <location>
        <begin position="33"/>
        <end position="59"/>
    </location>
</feature>
<sequence length="185" mass="18837">MRTTARLFTGTALAVLAIGAFGAPAAYANDNQEWNSESHESSGNSGKHESLEIFPSSASPGETVTVNTLACGKHGHGVGDANSLGAGEFQLNPSTHKEVVVGQFKVPEHVKSGSYWISVACDNGKTARGDLWVKHRSPSGHVQTGVGGSVGPDTAQVTAGVAVLAAAAVGGVVLLRRRASGAQGH</sequence>
<gene>
    <name evidence="4" type="ORF">AB5J54_13265</name>
</gene>
<evidence type="ECO:0000256" key="2">
    <source>
        <dbReference type="SAM" id="Phobius"/>
    </source>
</evidence>
<keyword evidence="2" id="KW-0472">Membrane</keyword>
<organism evidence="4">
    <name type="scientific">Streptomyces sp. R44</name>
    <dbReference type="NCBI Taxonomy" id="3238633"/>
    <lineage>
        <taxon>Bacteria</taxon>
        <taxon>Bacillati</taxon>
        <taxon>Actinomycetota</taxon>
        <taxon>Actinomycetes</taxon>
        <taxon>Kitasatosporales</taxon>
        <taxon>Streptomycetaceae</taxon>
        <taxon>Streptomyces</taxon>
    </lineage>
</organism>
<evidence type="ECO:0008006" key="5">
    <source>
        <dbReference type="Google" id="ProtNLM"/>
    </source>
</evidence>
<feature type="chain" id="PRO_5044325229" description="MYXO-CTERM domain-containing protein" evidence="3">
    <location>
        <begin position="29"/>
        <end position="185"/>
    </location>
</feature>
<feature type="compositionally biased region" description="Basic and acidic residues" evidence="1">
    <location>
        <begin position="36"/>
        <end position="51"/>
    </location>
</feature>
<protein>
    <recommendedName>
        <fullName evidence="5">MYXO-CTERM domain-containing protein</fullName>
    </recommendedName>
</protein>
<dbReference type="EMBL" id="CP163444">
    <property type="protein sequence ID" value="XDQ71430.1"/>
    <property type="molecule type" value="Genomic_DNA"/>
</dbReference>